<gene>
    <name evidence="2" type="ORF">BaRGS_00014012</name>
</gene>
<keyword evidence="3" id="KW-1185">Reference proteome</keyword>
<reference evidence="2 3" key="1">
    <citation type="journal article" date="2023" name="Sci. Data">
        <title>Genome assembly of the Korean intertidal mud-creeper Batillaria attramentaria.</title>
        <authorList>
            <person name="Patra A.K."/>
            <person name="Ho P.T."/>
            <person name="Jun S."/>
            <person name="Lee S.J."/>
            <person name="Kim Y."/>
            <person name="Won Y.J."/>
        </authorList>
    </citation>
    <scope>NUCLEOTIDE SEQUENCE [LARGE SCALE GENOMIC DNA]</scope>
    <source>
        <strain evidence="2">Wonlab-2016</strain>
    </source>
</reference>
<name>A0ABD0L5C6_9CAEN</name>
<feature type="compositionally biased region" description="Basic and acidic residues" evidence="1">
    <location>
        <begin position="62"/>
        <end position="79"/>
    </location>
</feature>
<protein>
    <submittedName>
        <fullName evidence="2">Uncharacterized protein</fullName>
    </submittedName>
</protein>
<comment type="caution">
    <text evidence="2">The sequence shown here is derived from an EMBL/GenBank/DDBJ whole genome shotgun (WGS) entry which is preliminary data.</text>
</comment>
<feature type="region of interest" description="Disordered" evidence="1">
    <location>
        <begin position="61"/>
        <end position="84"/>
    </location>
</feature>
<evidence type="ECO:0000313" key="3">
    <source>
        <dbReference type="Proteomes" id="UP001519460"/>
    </source>
</evidence>
<sequence length="121" mass="13311">MGFSRLSFFKAEQIIRRAIVLPGSISWRCQSRRPTGGVRLVLVPLLFGGVCIGCVTQCHTSRAHDDSWPSRDERGDSSSHKTAVTGSLTHHLPVMAALITMRTAYVTHTPQRIAPSSEIKL</sequence>
<evidence type="ECO:0000313" key="2">
    <source>
        <dbReference type="EMBL" id="KAK7494614.1"/>
    </source>
</evidence>
<accession>A0ABD0L5C6</accession>
<dbReference type="Proteomes" id="UP001519460">
    <property type="component" value="Unassembled WGS sequence"/>
</dbReference>
<proteinExistence type="predicted"/>
<organism evidence="2 3">
    <name type="scientific">Batillaria attramentaria</name>
    <dbReference type="NCBI Taxonomy" id="370345"/>
    <lineage>
        <taxon>Eukaryota</taxon>
        <taxon>Metazoa</taxon>
        <taxon>Spiralia</taxon>
        <taxon>Lophotrochozoa</taxon>
        <taxon>Mollusca</taxon>
        <taxon>Gastropoda</taxon>
        <taxon>Caenogastropoda</taxon>
        <taxon>Sorbeoconcha</taxon>
        <taxon>Cerithioidea</taxon>
        <taxon>Batillariidae</taxon>
        <taxon>Batillaria</taxon>
    </lineage>
</organism>
<dbReference type="EMBL" id="JACVVK020000081">
    <property type="protein sequence ID" value="KAK7494614.1"/>
    <property type="molecule type" value="Genomic_DNA"/>
</dbReference>
<evidence type="ECO:0000256" key="1">
    <source>
        <dbReference type="SAM" id="MobiDB-lite"/>
    </source>
</evidence>
<dbReference type="AlphaFoldDB" id="A0ABD0L5C6"/>